<keyword evidence="2" id="KW-1185">Reference proteome</keyword>
<proteinExistence type="predicted"/>
<sequence length="142" mass="15685">MNKKTSLLLALIFALVFISGCTYGSGGSTGSVEINTFSRMSASYQKFSGYKTTDLHVKEGETLEVSVNIVSKKGKLDFIIIRKADKKAEKKQKDETVYEKNDLPTSEFKVTLDKPGAYDITVTAEGHKGSYKVTWQEADKKG</sequence>
<evidence type="ECO:0000313" key="2">
    <source>
        <dbReference type="Proteomes" id="UP000014155"/>
    </source>
</evidence>
<dbReference type="PROSITE" id="PS51257">
    <property type="entry name" value="PROKAR_LIPOPROTEIN"/>
    <property type="match status" value="1"/>
</dbReference>
<reference evidence="1 2" key="1">
    <citation type="journal article" date="2013" name="Genome Announc.">
        <title>Draft Genome Sequence of the Cellulolytic, Mesophilic, Anaerobic Bacterium Clostridium termitidis Strain CT1112 (DSM 5398).</title>
        <authorList>
            <person name="Lal S."/>
            <person name="Ramachandran U."/>
            <person name="Zhang X."/>
            <person name="Munir R."/>
            <person name="Sparling R."/>
            <person name="Levin D.B."/>
        </authorList>
    </citation>
    <scope>NUCLEOTIDE SEQUENCE [LARGE SCALE GENOMIC DNA]</scope>
    <source>
        <strain evidence="1 2">CT1112</strain>
    </source>
</reference>
<organism evidence="1 2">
    <name type="scientific">Ruminiclostridium cellobioparum subsp. termitidis CT1112</name>
    <dbReference type="NCBI Taxonomy" id="1195236"/>
    <lineage>
        <taxon>Bacteria</taxon>
        <taxon>Bacillati</taxon>
        <taxon>Bacillota</taxon>
        <taxon>Clostridia</taxon>
        <taxon>Eubacteriales</taxon>
        <taxon>Oscillospiraceae</taxon>
        <taxon>Ruminiclostridium</taxon>
    </lineage>
</organism>
<dbReference type="AlphaFoldDB" id="S0FRX5"/>
<comment type="caution">
    <text evidence="1">The sequence shown here is derived from an EMBL/GenBank/DDBJ whole genome shotgun (WGS) entry which is preliminary data.</text>
</comment>
<accession>S0FRX5</accession>
<evidence type="ECO:0008006" key="3">
    <source>
        <dbReference type="Google" id="ProtNLM"/>
    </source>
</evidence>
<dbReference type="Proteomes" id="UP000014155">
    <property type="component" value="Unassembled WGS sequence"/>
</dbReference>
<protein>
    <recommendedName>
        <fullName evidence="3">Lipoprotein</fullName>
    </recommendedName>
</protein>
<dbReference type="eggNOG" id="ENOG50340PI">
    <property type="taxonomic scope" value="Bacteria"/>
</dbReference>
<evidence type="ECO:0000313" key="1">
    <source>
        <dbReference type="EMBL" id="EMS71919.1"/>
    </source>
</evidence>
<dbReference type="PATRIC" id="fig|1195236.3.peg.2463"/>
<dbReference type="STRING" id="1195236.CTER_2159"/>
<dbReference type="EMBL" id="AORV01000032">
    <property type="protein sequence ID" value="EMS71919.1"/>
    <property type="molecule type" value="Genomic_DNA"/>
</dbReference>
<dbReference type="RefSeq" id="WP_004625674.1">
    <property type="nucleotide sequence ID" value="NZ_AORV01000032.1"/>
</dbReference>
<name>S0FRX5_RUMCE</name>
<gene>
    <name evidence="1" type="ORF">CTER_2159</name>
</gene>